<protein>
    <submittedName>
        <fullName evidence="1">Uncharacterized protein</fullName>
    </submittedName>
</protein>
<dbReference type="OrthoDB" id="1062969at2759"/>
<comment type="caution">
    <text evidence="1">The sequence shown here is derived from an EMBL/GenBank/DDBJ whole genome shotgun (WGS) entry which is preliminary data.</text>
</comment>
<organism evidence="1 2">
    <name type="scientific">Polysphondylium violaceum</name>
    <dbReference type="NCBI Taxonomy" id="133409"/>
    <lineage>
        <taxon>Eukaryota</taxon>
        <taxon>Amoebozoa</taxon>
        <taxon>Evosea</taxon>
        <taxon>Eumycetozoa</taxon>
        <taxon>Dictyostelia</taxon>
        <taxon>Dictyosteliales</taxon>
        <taxon>Dictyosteliaceae</taxon>
        <taxon>Polysphondylium</taxon>
    </lineage>
</organism>
<proteinExistence type="predicted"/>
<gene>
    <name evidence="1" type="ORF">CYY_007765</name>
</gene>
<dbReference type="AlphaFoldDB" id="A0A8J4UQN5"/>
<accession>A0A8J4UQN5</accession>
<evidence type="ECO:0000313" key="2">
    <source>
        <dbReference type="Proteomes" id="UP000695562"/>
    </source>
</evidence>
<sequence length="438" mass="48991">MVYPQKLEFNNPNHISLHLHKDVKYLGTANSYANQVLAETKTSPLNASITPTPVTIDDSTRIGMSNQTKAIYQSNNFNDLLKLQNEFQKDLQPLYEYISQNGYSAWQRLSYGQQSVFYSVWSNDALIWSYCYSIGSSNVGGVKAYQVYCKFGVQSTNTGTVSVQSFTIGVPYQFKNFSDGGLILARGLTPFFNRGLSFDYRKFALALTQGASSFLGNDFSFYTPKENIGLTVESLVFTTIFLGLKDTVDKSVHRTRVQLFNWDPNSKYMIVGEAFSNLLSAGQGDISALSIGMDKLTYQDYNPYVFPQFITLNPDVVAPYSVHVYHNHVNTNIDFSQLALQVSQIQYPVLPVTYGFSFAANLPQLGNHGQYVVGQSIDPVKFLKQAQDKFITKPLTITNYTDNGVPVTTNMVSTAQGVFNQLFDFRIHIGFNPASSKL</sequence>
<dbReference type="Proteomes" id="UP000695562">
    <property type="component" value="Unassembled WGS sequence"/>
</dbReference>
<reference evidence="1" key="1">
    <citation type="submission" date="2020-01" db="EMBL/GenBank/DDBJ databases">
        <title>Development of genomics and gene disruption for Polysphondylium violaceum indicates a role for the polyketide synthase stlB in stalk morphogenesis.</title>
        <authorList>
            <person name="Narita B."/>
            <person name="Kawabe Y."/>
            <person name="Kin K."/>
            <person name="Saito T."/>
            <person name="Gibbs R."/>
            <person name="Kuspa A."/>
            <person name="Muzny D."/>
            <person name="Queller D."/>
            <person name="Richards S."/>
            <person name="Strassman J."/>
            <person name="Sucgang R."/>
            <person name="Worley K."/>
            <person name="Schaap P."/>
        </authorList>
    </citation>
    <scope>NUCLEOTIDE SEQUENCE</scope>
    <source>
        <strain evidence="1">QSvi11</strain>
    </source>
</reference>
<evidence type="ECO:0000313" key="1">
    <source>
        <dbReference type="EMBL" id="KAF2070921.1"/>
    </source>
</evidence>
<name>A0A8J4UQN5_9MYCE</name>
<dbReference type="EMBL" id="AJWJ01000432">
    <property type="protein sequence ID" value="KAF2070921.1"/>
    <property type="molecule type" value="Genomic_DNA"/>
</dbReference>
<keyword evidence="2" id="KW-1185">Reference proteome</keyword>